<keyword evidence="3" id="KW-1185">Reference proteome</keyword>
<dbReference type="Proteomes" id="UP000015441">
    <property type="component" value="Unassembled WGS sequence"/>
</dbReference>
<evidence type="ECO:0000313" key="3">
    <source>
        <dbReference type="Proteomes" id="UP000015441"/>
    </source>
</evidence>
<evidence type="ECO:0000256" key="1">
    <source>
        <dbReference type="SAM" id="SignalP"/>
    </source>
</evidence>
<evidence type="ECO:0000313" key="2">
    <source>
        <dbReference type="EMBL" id="CCU82159.1"/>
    </source>
</evidence>
<sequence>MKIFSPASTAALACLLLVVPVALAVGYFQCSHDERFSLAYIQHKDSQCEARHAKDDEPRGPNGEVYRTTHIMTVPRVGFFVYYIIQVIDDSPTYRLYEDLSNEWEPCVYQETNKHTDSDSDESDI</sequence>
<keyword evidence="1" id="KW-0732">Signal</keyword>
<dbReference type="HOGENOM" id="CLU_166977_0_1_1"/>
<organism evidence="2 3">
    <name type="scientific">Blumeria graminis f. sp. hordei (strain DH14)</name>
    <name type="common">Barley powdery mildew</name>
    <name type="synonym">Oidium monilioides f. sp. hordei</name>
    <dbReference type="NCBI Taxonomy" id="546991"/>
    <lineage>
        <taxon>Eukaryota</taxon>
        <taxon>Fungi</taxon>
        <taxon>Dikarya</taxon>
        <taxon>Ascomycota</taxon>
        <taxon>Pezizomycotina</taxon>
        <taxon>Leotiomycetes</taxon>
        <taxon>Erysiphales</taxon>
        <taxon>Erysiphaceae</taxon>
        <taxon>Blumeria</taxon>
        <taxon>Blumeria hordei</taxon>
    </lineage>
</organism>
<dbReference type="OrthoDB" id="10371519at2759"/>
<name>N1JH05_BLUG1</name>
<reference evidence="2 3" key="1">
    <citation type="journal article" date="2010" name="Science">
        <title>Genome expansion and gene loss in powdery mildew fungi reveal tradeoffs in extreme parasitism.</title>
        <authorList>
            <person name="Spanu P.D."/>
            <person name="Abbott J.C."/>
            <person name="Amselem J."/>
            <person name="Burgis T.A."/>
            <person name="Soanes D.M."/>
            <person name="Stueber K."/>
            <person name="Ver Loren van Themaat E."/>
            <person name="Brown J.K.M."/>
            <person name="Butcher S.A."/>
            <person name="Gurr S.J."/>
            <person name="Lebrun M.-H."/>
            <person name="Ridout C.J."/>
            <person name="Schulze-Lefert P."/>
            <person name="Talbot N.J."/>
            <person name="Ahmadinejad N."/>
            <person name="Ametz C."/>
            <person name="Barton G.R."/>
            <person name="Benjdia M."/>
            <person name="Bidzinski P."/>
            <person name="Bindschedler L.V."/>
            <person name="Both M."/>
            <person name="Brewer M.T."/>
            <person name="Cadle-Davidson L."/>
            <person name="Cadle-Davidson M.M."/>
            <person name="Collemare J."/>
            <person name="Cramer R."/>
            <person name="Frenkel O."/>
            <person name="Godfrey D."/>
            <person name="Harriman J."/>
            <person name="Hoede C."/>
            <person name="King B.C."/>
            <person name="Klages S."/>
            <person name="Kleemann J."/>
            <person name="Knoll D."/>
            <person name="Koti P.S."/>
            <person name="Kreplak J."/>
            <person name="Lopez-Ruiz F.J."/>
            <person name="Lu X."/>
            <person name="Maekawa T."/>
            <person name="Mahanil S."/>
            <person name="Micali C."/>
            <person name="Milgroom M.G."/>
            <person name="Montana G."/>
            <person name="Noir S."/>
            <person name="O'Connell R.J."/>
            <person name="Oberhaensli S."/>
            <person name="Parlange F."/>
            <person name="Pedersen C."/>
            <person name="Quesneville H."/>
            <person name="Reinhardt R."/>
            <person name="Rott M."/>
            <person name="Sacristan S."/>
            <person name="Schmidt S.M."/>
            <person name="Schoen M."/>
            <person name="Skamnioti P."/>
            <person name="Sommer H."/>
            <person name="Stephens A."/>
            <person name="Takahara H."/>
            <person name="Thordal-Christensen H."/>
            <person name="Vigouroux M."/>
            <person name="Wessling R."/>
            <person name="Wicker T."/>
            <person name="Panstruga R."/>
        </authorList>
    </citation>
    <scope>NUCLEOTIDE SEQUENCE [LARGE SCALE GENOMIC DNA]</scope>
    <source>
        <strain evidence="2">DH14</strain>
    </source>
</reference>
<gene>
    <name evidence="2" type="ORF">BGHDH14_bgh03584</name>
</gene>
<feature type="signal peptide" evidence="1">
    <location>
        <begin position="1"/>
        <end position="24"/>
    </location>
</feature>
<proteinExistence type="predicted"/>
<feature type="chain" id="PRO_5004107538" evidence="1">
    <location>
        <begin position="25"/>
        <end position="125"/>
    </location>
</feature>
<comment type="caution">
    <text evidence="2">The sequence shown here is derived from an EMBL/GenBank/DDBJ whole genome shotgun (WGS) entry which is preliminary data.</text>
</comment>
<dbReference type="AlphaFoldDB" id="N1JH05"/>
<dbReference type="EMBL" id="CAUH01005931">
    <property type="protein sequence ID" value="CCU82159.1"/>
    <property type="molecule type" value="Genomic_DNA"/>
</dbReference>
<accession>N1JH05</accession>
<dbReference type="InParanoid" id="N1JH05"/>
<protein>
    <submittedName>
        <fullName evidence="2">Putative candidate secreted effector protein</fullName>
    </submittedName>
</protein>